<evidence type="ECO:0008006" key="7">
    <source>
        <dbReference type="Google" id="ProtNLM"/>
    </source>
</evidence>
<evidence type="ECO:0000313" key="6">
    <source>
        <dbReference type="Proteomes" id="UP000187172"/>
    </source>
</evidence>
<dbReference type="InterPro" id="IPR001119">
    <property type="entry name" value="SLH_dom"/>
</dbReference>
<dbReference type="PROSITE" id="PS51841">
    <property type="entry name" value="LTD"/>
    <property type="match status" value="2"/>
</dbReference>
<feature type="region of interest" description="Disordered" evidence="1">
    <location>
        <begin position="40"/>
        <end position="71"/>
    </location>
</feature>
<sequence>MKRTSKLQRSVSAVMLGSMLISAAAPVSYADGLNGQTAPVVTAEPVNDPTAPAADNSTNTETPQEGQETQNTLQIAHQAPAEVSADQDLTVSSVITGTAAAGWSGVVNYAVDGNAEASVPLVQVEGKQDTYNAIIPAEALKGTILNYSITLLDEQSKVLQTIAYSAPIKGSETESGTGQDTVANVSAAGLPLLITEMVPDTANVAGVSADAYEYVEVYNNTDQNINFKDYSFFYNNKDNWTPVSGEDMIIPAHSPAVFWIMNDSNKAETEEAFNENYGTRLVEGQNLFRINGGGGMANGSARTLSIKDSTGSIIVTASYEAQHVKMNQGILFQHPAEGSVQMAVMPASGQVPATPGTVGSAQLVPVEVPEGSETVITHTPPTSVEVKDLEVQAHVENPGKNSDGTPAPVQLFYKTPGQARYTVIPMADAQGTGDYKATIPAAALVESQIDYRIAANQTEKAYSAKVNLPEFDPAKAPPLLVTELVPNTTNVSGTSTDAYETIEVYNNTDQPVSFKNYKLYYRYPDKGAAGDVVWPSTKEDFFIPAKGTVVFWIKNSANQSYTAEQFNDFYKTNLVENQNLFMIQSDGMSNSGRRAIVIKTNTGKEISAAYYDADTLYENGTKGDETKENMGLHYAYPQNGSTTMIKASTGTQAASPGSVAASQVPSEPVHQEEDNNPPTIEDVTKVKEIEQSNSLELIADAQDDKEVRSVQVYVRSDKQSDYTLHNLSEDFNDTMYHYKLSSAELIGRKYIEYYFAASDGVNETKTDPVKVDVTGGPDSSPLRLNVKDQQIIKGTSTIKGTAESLGSDRLQLSIDGKPVAVGNTFTQLEHDAYFVFDAVNVDYYFKNAVTMGPAELGDKSILYTFLDPITTYTTLSFPISADRLKADEDNIIYVRAGSKTGPFDDRPEENKDDFEIKNVRLVLADGTEIWDPAYGVKDQVIKMGDSAGKNESVGFKFNLTADQLKSKAYAWNTLEAADGPHEIKVSDGTDEYKAAVIVDNTPPEVKPSIENGKEYRGEFTLDAEIEDAYAGVDKVDVKLDDQSIKLPYQTSSGSLKGGEHSLTIHAVDKAGNETTRTVKFIVPDENPLAPELVSPQQGQTNVGSSANLTVMVQDPSQDPMNVLFYKGYKYDGSRTEDFTGYLNASVTEPPKEMAPTGETQMNPGDYAKINAEDGKYLVNESVDKFPYQRFEVKLDPSVKATDRVDIHWKGKSLEGRKVSLYAWSPSQSKWIQLDHVIAGTEDFELNATVKAGDYASGRAIDVMVQDEIAAAEGAAAGTKPSPEQEDPYDFSFVWMSDTQYYSQSYPKIYQDIVNWIAAQKEKMNIQYVIHTGDVVDKSYEEYQWVEADKDMKVLENAGIPYGVLAGNHDVGHQDNDYTKFKEYFGEDRFKNNSTFAGSYDNNRGHYDLVSSNGNDFIIVYMGWGLGDDEIEWMKEVVSKYPERKAILCLHEYMLVSNNRAPIADQIFEKVVKPNKNVIAALSGHYHDAELKVDELDDNGDGVPDRNVYQMLADYQGAPEGGLGYIRLMQFDMKNNKLHIKTYSPYLNDYNYYDPQENPGKDEFDLDLDLQPKTKQVATDYISVKVYTDSEIGSSREVASGSQASALWNGLPADSYKQWYVKAEDAHSGSTLSDIWGFYTGKNNSGNPGGGNGGNNGGNNGGGSGGNGGGNGGGTTPSQPGNGNATSPETPSNPGTGGNKGTVVLKPGTNGSYQADVKALDQAMTESTNGKIVITLDGANGQGQQAASLSLPAASVAKAKQNGLSLIVSGPDMTVTVPAASWPGSLTDAQQLVLRMDATMNSTASQAVRDAMGSRSDYSLAGPVYTVKLVKVNGQAESEIQNLSGPVTVEGKLTPEQLQNLDTDYAGVYELGSGQPKYLGGHFSGGTVSFTADHLAPFAVLEYHKQFADVNGSWADEYIGKLAAKYLVNGIDEGRFGPKLNVSRADFLTLAMRMMGTTSQASGSSAFTDVPADSYYAGAVAEAAKLGLIQGSGGKFRPQDPISREEAASIVVKLAKAVNWNGESAASSSFADMQNVSGWAKQAVTEAGQFGLMNGKGGGKFDPQGQVTRAETAKMMYTLIAQK</sequence>
<feature type="domain" description="LTD" evidence="4">
    <location>
        <begin position="467"/>
        <end position="615"/>
    </location>
</feature>
<dbReference type="Proteomes" id="UP000187172">
    <property type="component" value="Unassembled WGS sequence"/>
</dbReference>
<feature type="compositionally biased region" description="Polar residues" evidence="1">
    <location>
        <begin position="1684"/>
        <end position="1693"/>
    </location>
</feature>
<keyword evidence="2" id="KW-0732">Signal</keyword>
<dbReference type="Gene3D" id="2.60.40.10">
    <property type="entry name" value="Immunoglobulins"/>
    <property type="match status" value="1"/>
</dbReference>
<dbReference type="Gene3D" id="3.60.21.10">
    <property type="match status" value="1"/>
</dbReference>
<evidence type="ECO:0000313" key="5">
    <source>
        <dbReference type="EMBL" id="OMF57963.1"/>
    </source>
</evidence>
<reference evidence="5 6" key="1">
    <citation type="submission" date="2016-11" db="EMBL/GenBank/DDBJ databases">
        <title>Paenibacillus species isolates.</title>
        <authorList>
            <person name="Beno S.M."/>
        </authorList>
    </citation>
    <scope>NUCLEOTIDE SEQUENCE [LARGE SCALE GENOMIC DNA]</scope>
    <source>
        <strain evidence="5 6">FSL R5-0378</strain>
    </source>
</reference>
<evidence type="ECO:0000259" key="4">
    <source>
        <dbReference type="PROSITE" id="PS51841"/>
    </source>
</evidence>
<dbReference type="RefSeq" id="WP_076166841.1">
    <property type="nucleotide sequence ID" value="NZ_MRTP01000001.1"/>
</dbReference>
<proteinExistence type="predicted"/>
<gene>
    <name evidence="5" type="ORF">BK138_05135</name>
</gene>
<dbReference type="InterPro" id="IPR029052">
    <property type="entry name" value="Metallo-depent_PP-like"/>
</dbReference>
<feature type="domain" description="LTD" evidence="4">
    <location>
        <begin position="179"/>
        <end position="323"/>
    </location>
</feature>
<keyword evidence="6" id="KW-1185">Reference proteome</keyword>
<feature type="domain" description="SLH" evidence="3">
    <location>
        <begin position="1901"/>
        <end position="1961"/>
    </location>
</feature>
<dbReference type="PANTHER" id="PTHR43143:SF5">
    <property type="entry name" value="SECRETED PROTEIN"/>
    <property type="match status" value="1"/>
</dbReference>
<dbReference type="PROSITE" id="PS51272">
    <property type="entry name" value="SLH"/>
    <property type="match status" value="3"/>
</dbReference>
<feature type="domain" description="SLH" evidence="3">
    <location>
        <begin position="2026"/>
        <end position="2082"/>
    </location>
</feature>
<dbReference type="Pfam" id="PF00395">
    <property type="entry name" value="SLH"/>
    <property type="match status" value="3"/>
</dbReference>
<feature type="compositionally biased region" description="Gly residues" evidence="1">
    <location>
        <begin position="1646"/>
        <end position="1674"/>
    </location>
</feature>
<accession>A0A1R1F1I7</accession>
<dbReference type="InterPro" id="IPR013783">
    <property type="entry name" value="Ig-like_fold"/>
</dbReference>
<feature type="compositionally biased region" description="Polar residues" evidence="1">
    <location>
        <begin position="649"/>
        <end position="665"/>
    </location>
</feature>
<feature type="region of interest" description="Disordered" evidence="1">
    <location>
        <begin position="649"/>
        <end position="679"/>
    </location>
</feature>
<feature type="region of interest" description="Disordered" evidence="1">
    <location>
        <begin position="1646"/>
        <end position="1708"/>
    </location>
</feature>
<feature type="signal peptide" evidence="2">
    <location>
        <begin position="1"/>
        <end position="30"/>
    </location>
</feature>
<protein>
    <recommendedName>
        <fullName evidence="7">Metallophosphoesterase</fullName>
    </recommendedName>
</protein>
<dbReference type="EMBL" id="MRTP01000001">
    <property type="protein sequence ID" value="OMF57963.1"/>
    <property type="molecule type" value="Genomic_DNA"/>
</dbReference>
<comment type="caution">
    <text evidence="5">The sequence shown here is derived from an EMBL/GenBank/DDBJ whole genome shotgun (WGS) entry which is preliminary data.</text>
</comment>
<evidence type="ECO:0000256" key="2">
    <source>
        <dbReference type="SAM" id="SignalP"/>
    </source>
</evidence>
<dbReference type="InterPro" id="IPR001322">
    <property type="entry name" value="Lamin_tail_dom"/>
</dbReference>
<feature type="domain" description="SLH" evidence="3">
    <location>
        <begin position="1962"/>
        <end position="2024"/>
    </location>
</feature>
<dbReference type="InterPro" id="IPR004843">
    <property type="entry name" value="Calcineurin-like_PHP"/>
</dbReference>
<organism evidence="5 6">
    <name type="scientific">Paenibacillus rhizosphaerae</name>
    <dbReference type="NCBI Taxonomy" id="297318"/>
    <lineage>
        <taxon>Bacteria</taxon>
        <taxon>Bacillati</taxon>
        <taxon>Bacillota</taxon>
        <taxon>Bacilli</taxon>
        <taxon>Bacillales</taxon>
        <taxon>Paenibacillaceae</taxon>
        <taxon>Paenibacillus</taxon>
    </lineage>
</organism>
<dbReference type="GO" id="GO:0016787">
    <property type="term" value="F:hydrolase activity"/>
    <property type="evidence" value="ECO:0007669"/>
    <property type="project" value="InterPro"/>
</dbReference>
<dbReference type="InterPro" id="IPR051918">
    <property type="entry name" value="STPP_CPPED1"/>
</dbReference>
<feature type="compositionally biased region" description="Polar residues" evidence="1">
    <location>
        <begin position="55"/>
        <end position="71"/>
    </location>
</feature>
<dbReference type="STRING" id="297318.BK138_05135"/>
<dbReference type="Pfam" id="PF00149">
    <property type="entry name" value="Metallophos"/>
    <property type="match status" value="1"/>
</dbReference>
<evidence type="ECO:0000256" key="1">
    <source>
        <dbReference type="SAM" id="MobiDB-lite"/>
    </source>
</evidence>
<evidence type="ECO:0000259" key="3">
    <source>
        <dbReference type="PROSITE" id="PS51272"/>
    </source>
</evidence>
<dbReference type="PANTHER" id="PTHR43143">
    <property type="entry name" value="METALLOPHOSPHOESTERASE, CALCINEURIN SUPERFAMILY"/>
    <property type="match status" value="1"/>
</dbReference>
<name>A0A1R1F1I7_9BACL</name>
<feature type="chain" id="PRO_5013203916" description="Metallophosphoesterase" evidence="2">
    <location>
        <begin position="31"/>
        <end position="2082"/>
    </location>
</feature>
<dbReference type="SUPFAM" id="SSF56300">
    <property type="entry name" value="Metallo-dependent phosphatases"/>
    <property type="match status" value="1"/>
</dbReference>